<dbReference type="AlphaFoldDB" id="A0A6H2A5K1"/>
<accession>A0A6H2A5K1</accession>
<sequence length="70" mass="8033">MSEKNTVRVRVGKGRTIRPGEEEEWIKEYYELEMTVKDPSEIATARANMLGTIDAWSYDEATRLGKLSKP</sequence>
<organism evidence="1">
    <name type="scientific">viral metagenome</name>
    <dbReference type="NCBI Taxonomy" id="1070528"/>
    <lineage>
        <taxon>unclassified sequences</taxon>
        <taxon>metagenomes</taxon>
        <taxon>organismal metagenomes</taxon>
    </lineage>
</organism>
<name>A0A6H2A5K1_9ZZZZ</name>
<dbReference type="EMBL" id="MT144549">
    <property type="protein sequence ID" value="QJA54911.1"/>
    <property type="molecule type" value="Genomic_DNA"/>
</dbReference>
<evidence type="ECO:0000313" key="1">
    <source>
        <dbReference type="EMBL" id="QJA54911.1"/>
    </source>
</evidence>
<protein>
    <submittedName>
        <fullName evidence="1">Uncharacterized protein</fullName>
    </submittedName>
</protein>
<proteinExistence type="predicted"/>
<reference evidence="1" key="1">
    <citation type="submission" date="2020-03" db="EMBL/GenBank/DDBJ databases">
        <title>The deep terrestrial virosphere.</title>
        <authorList>
            <person name="Holmfeldt K."/>
            <person name="Nilsson E."/>
            <person name="Simone D."/>
            <person name="Lopez-Fernandez M."/>
            <person name="Wu X."/>
            <person name="de Brujin I."/>
            <person name="Lundin D."/>
            <person name="Andersson A."/>
            <person name="Bertilsson S."/>
            <person name="Dopson M."/>
        </authorList>
    </citation>
    <scope>NUCLEOTIDE SEQUENCE</scope>
    <source>
        <strain evidence="1">TM448A06145</strain>
    </source>
</reference>
<gene>
    <name evidence="1" type="ORF">TM448A06145_0008</name>
</gene>